<keyword evidence="3" id="KW-1133">Transmembrane helix</keyword>
<evidence type="ECO:0000256" key="4">
    <source>
        <dbReference type="ARBA" id="ARBA00023136"/>
    </source>
</evidence>
<keyword evidence="2" id="KW-0812">Transmembrane</keyword>
<protein>
    <submittedName>
        <fullName evidence="5">Uncharacterized protein</fullName>
    </submittedName>
</protein>
<dbReference type="Gene3D" id="1.20.1250.20">
    <property type="entry name" value="MFS general substrate transporter like domains"/>
    <property type="match status" value="2"/>
</dbReference>
<dbReference type="PANTHER" id="PTHR48022:SF2">
    <property type="entry name" value="PLASTIDIC GLUCOSE TRANSPORTER 4"/>
    <property type="match status" value="1"/>
</dbReference>
<keyword evidence="4" id="KW-0472">Membrane</keyword>
<dbReference type="Pfam" id="PF00083">
    <property type="entry name" value="Sugar_tr"/>
    <property type="match status" value="2"/>
</dbReference>
<dbReference type="GO" id="GO:0016020">
    <property type="term" value="C:membrane"/>
    <property type="evidence" value="ECO:0007669"/>
    <property type="project" value="UniProtKB-SubCell"/>
</dbReference>
<dbReference type="STRING" id="1149755.A0A2J6RVX5"/>
<evidence type="ECO:0000313" key="6">
    <source>
        <dbReference type="Proteomes" id="UP000235786"/>
    </source>
</evidence>
<evidence type="ECO:0000313" key="5">
    <source>
        <dbReference type="EMBL" id="PMD42672.1"/>
    </source>
</evidence>
<evidence type="ECO:0000256" key="2">
    <source>
        <dbReference type="ARBA" id="ARBA00022692"/>
    </source>
</evidence>
<reference evidence="5 6" key="1">
    <citation type="submission" date="2016-04" db="EMBL/GenBank/DDBJ databases">
        <title>A degradative enzymes factory behind the ericoid mycorrhizal symbiosis.</title>
        <authorList>
            <consortium name="DOE Joint Genome Institute"/>
            <person name="Martino E."/>
            <person name="Morin E."/>
            <person name="Grelet G."/>
            <person name="Kuo A."/>
            <person name="Kohler A."/>
            <person name="Daghino S."/>
            <person name="Barry K."/>
            <person name="Choi C."/>
            <person name="Cichocki N."/>
            <person name="Clum A."/>
            <person name="Copeland A."/>
            <person name="Hainaut M."/>
            <person name="Haridas S."/>
            <person name="Labutti K."/>
            <person name="Lindquist E."/>
            <person name="Lipzen A."/>
            <person name="Khouja H.-R."/>
            <person name="Murat C."/>
            <person name="Ohm R."/>
            <person name="Olson A."/>
            <person name="Spatafora J."/>
            <person name="Veneault-Fourrey C."/>
            <person name="Henrissat B."/>
            <person name="Grigoriev I."/>
            <person name="Martin F."/>
            <person name="Perotto S."/>
        </authorList>
    </citation>
    <scope>NUCLEOTIDE SEQUENCE [LARGE SCALE GENOMIC DNA]</scope>
    <source>
        <strain evidence="5 6">F</strain>
    </source>
</reference>
<dbReference type="InterPro" id="IPR050360">
    <property type="entry name" value="MFS_Sugar_Transporters"/>
</dbReference>
<dbReference type="InterPro" id="IPR005828">
    <property type="entry name" value="MFS_sugar_transport-like"/>
</dbReference>
<dbReference type="InterPro" id="IPR036259">
    <property type="entry name" value="MFS_trans_sf"/>
</dbReference>
<gene>
    <name evidence="5" type="ORF">L207DRAFT_622860</name>
</gene>
<comment type="subcellular location">
    <subcellularLocation>
        <location evidence="1">Membrane</location>
        <topology evidence="1">Multi-pass membrane protein</topology>
    </subcellularLocation>
</comment>
<dbReference type="OrthoDB" id="4062836at2759"/>
<dbReference type="GO" id="GO:0005351">
    <property type="term" value="F:carbohydrate:proton symporter activity"/>
    <property type="evidence" value="ECO:0007669"/>
    <property type="project" value="TreeGrafter"/>
</dbReference>
<accession>A0A2J6RVX5</accession>
<sequence length="271" mass="30506">MGTACHHHPSGHLPPESPWCLVRKGRIEEAEESFKMLSSSTDPNAARDGVALMVETTELERSMNESANYLDCLRGDKCWRTETGCVAWSSQVLVGFAVSSYAAYFYEQVGLSAKYSYKMTPAKAISIFHALSFLSSSHVESDDERFSSYELTIGPVAFIFVGETSSKRLRSHSIALGRNAYNVFSIISFTVAPYILNPTEGNWKGKSGFLADGLCLLCSLWSFLYLPECKGRTYEELDIMFSRKLKAWEFEGYVIDHQVDIEMKLQVEHHE</sequence>
<dbReference type="EMBL" id="KZ613943">
    <property type="protein sequence ID" value="PMD42672.1"/>
    <property type="molecule type" value="Genomic_DNA"/>
</dbReference>
<dbReference type="AlphaFoldDB" id="A0A2J6RVX5"/>
<keyword evidence="6" id="KW-1185">Reference proteome</keyword>
<dbReference type="Proteomes" id="UP000235786">
    <property type="component" value="Unassembled WGS sequence"/>
</dbReference>
<organism evidence="5 6">
    <name type="scientific">Hyaloscypha variabilis (strain UAMH 11265 / GT02V1 / F)</name>
    <name type="common">Meliniomyces variabilis</name>
    <dbReference type="NCBI Taxonomy" id="1149755"/>
    <lineage>
        <taxon>Eukaryota</taxon>
        <taxon>Fungi</taxon>
        <taxon>Dikarya</taxon>
        <taxon>Ascomycota</taxon>
        <taxon>Pezizomycotina</taxon>
        <taxon>Leotiomycetes</taxon>
        <taxon>Helotiales</taxon>
        <taxon>Hyaloscyphaceae</taxon>
        <taxon>Hyaloscypha</taxon>
        <taxon>Hyaloscypha variabilis</taxon>
    </lineage>
</organism>
<name>A0A2J6RVX5_HYAVF</name>
<dbReference type="SUPFAM" id="SSF103473">
    <property type="entry name" value="MFS general substrate transporter"/>
    <property type="match status" value="1"/>
</dbReference>
<evidence type="ECO:0000256" key="3">
    <source>
        <dbReference type="ARBA" id="ARBA00022989"/>
    </source>
</evidence>
<proteinExistence type="predicted"/>
<evidence type="ECO:0000256" key="1">
    <source>
        <dbReference type="ARBA" id="ARBA00004141"/>
    </source>
</evidence>
<dbReference type="PANTHER" id="PTHR48022">
    <property type="entry name" value="PLASTIDIC GLUCOSE TRANSPORTER 4"/>
    <property type="match status" value="1"/>
</dbReference>